<evidence type="ECO:0000313" key="3">
    <source>
        <dbReference type="EMBL" id="ERT07067.1"/>
    </source>
</evidence>
<dbReference type="Proteomes" id="UP000017127">
    <property type="component" value="Unassembled WGS sequence"/>
</dbReference>
<evidence type="ECO:0000256" key="1">
    <source>
        <dbReference type="SAM" id="Phobius"/>
    </source>
</evidence>
<protein>
    <submittedName>
        <fullName evidence="3">Nuclease-related domain protein</fullName>
    </submittedName>
</protein>
<keyword evidence="1" id="KW-0472">Membrane</keyword>
<keyword evidence="4" id="KW-1185">Reference proteome</keyword>
<feature type="domain" description="NERD" evidence="2">
    <location>
        <begin position="83"/>
        <end position="189"/>
    </location>
</feature>
<organism evidence="3 4">
    <name type="scientific">Lyngbya aestuarii BL J</name>
    <dbReference type="NCBI Taxonomy" id="1348334"/>
    <lineage>
        <taxon>Bacteria</taxon>
        <taxon>Bacillati</taxon>
        <taxon>Cyanobacteriota</taxon>
        <taxon>Cyanophyceae</taxon>
        <taxon>Oscillatoriophycideae</taxon>
        <taxon>Oscillatoriales</taxon>
        <taxon>Microcoleaceae</taxon>
        <taxon>Lyngbya</taxon>
    </lineage>
</organism>
<reference evidence="3 4" key="1">
    <citation type="journal article" date="2013" name="Front. Microbiol.">
        <title>Comparative genomic analyses of the cyanobacterium, Lyngbya aestuarii BL J, a powerful hydrogen producer.</title>
        <authorList>
            <person name="Kothari A."/>
            <person name="Vaughn M."/>
            <person name="Garcia-Pichel F."/>
        </authorList>
    </citation>
    <scope>NUCLEOTIDE SEQUENCE [LARGE SCALE GENOMIC DNA]</scope>
    <source>
        <strain evidence="3 4">BL J</strain>
    </source>
</reference>
<dbReference type="InterPro" id="IPR011528">
    <property type="entry name" value="NERD"/>
</dbReference>
<name>U7QIH2_9CYAN</name>
<feature type="transmembrane region" description="Helical" evidence="1">
    <location>
        <begin position="51"/>
        <end position="67"/>
    </location>
</feature>
<proteinExistence type="predicted"/>
<keyword evidence="1" id="KW-0812">Transmembrane</keyword>
<dbReference type="OrthoDB" id="489858at2"/>
<feature type="transmembrane region" description="Helical" evidence="1">
    <location>
        <begin position="26"/>
        <end position="45"/>
    </location>
</feature>
<dbReference type="EMBL" id="AUZM01000026">
    <property type="protein sequence ID" value="ERT07067.1"/>
    <property type="molecule type" value="Genomic_DNA"/>
</dbReference>
<keyword evidence="1" id="KW-1133">Transmembrane helix</keyword>
<dbReference type="RefSeq" id="WP_023066704.1">
    <property type="nucleotide sequence ID" value="NZ_AUZM01000026.1"/>
</dbReference>
<gene>
    <name evidence="3" type="ORF">M595_2934</name>
</gene>
<accession>U7QIH2</accession>
<dbReference type="AlphaFoldDB" id="U7QIH2"/>
<comment type="caution">
    <text evidence="3">The sequence shown here is derived from an EMBL/GenBank/DDBJ whole genome shotgun (WGS) entry which is preliminary data.</text>
</comment>
<dbReference type="Pfam" id="PF08378">
    <property type="entry name" value="NERD"/>
    <property type="match status" value="1"/>
</dbReference>
<evidence type="ECO:0000313" key="4">
    <source>
        <dbReference type="Proteomes" id="UP000017127"/>
    </source>
</evidence>
<evidence type="ECO:0000259" key="2">
    <source>
        <dbReference type="Pfam" id="PF08378"/>
    </source>
</evidence>
<sequence length="220" mass="25195">MKNNSNNKKAGEFVHQMSVQRRQKAIRFYLIALGFVGGVLLVFLIFDPLGLGFLLGLGGGIGAYYFWKKGQYWMRRSDQALVGAKAEQEVAVILQLLTGKNWQIEYNLPLKRWGDADVVLCSRQRNWYVIDVKSHKGRIVSKDNYLKRDNGRQIYDFSEGNLLSKVRGQAAEVRQLKQAKWVTPLLCFTQAQVKIDQNNINGVYIVEKTDLIRILEKLEG</sequence>